<dbReference type="AlphaFoldDB" id="A0A0V0R925"/>
<dbReference type="SUPFAM" id="SSF47473">
    <property type="entry name" value="EF-hand"/>
    <property type="match status" value="1"/>
</dbReference>
<reference evidence="2 3" key="1">
    <citation type="journal article" date="2015" name="Sci. Rep.">
        <title>Genome of the facultative scuticociliatosis pathogen Pseudocohnilembus persalinus provides insight into its virulence through horizontal gene transfer.</title>
        <authorList>
            <person name="Xiong J."/>
            <person name="Wang G."/>
            <person name="Cheng J."/>
            <person name="Tian M."/>
            <person name="Pan X."/>
            <person name="Warren A."/>
            <person name="Jiang C."/>
            <person name="Yuan D."/>
            <person name="Miao W."/>
        </authorList>
    </citation>
    <scope>NUCLEOTIDE SEQUENCE [LARGE SCALE GENOMIC DNA]</scope>
    <source>
        <strain evidence="2">36N120E</strain>
    </source>
</reference>
<dbReference type="PROSITE" id="PS50222">
    <property type="entry name" value="EF_HAND_2"/>
    <property type="match status" value="1"/>
</dbReference>
<dbReference type="OrthoDB" id="301499at2759"/>
<proteinExistence type="predicted"/>
<organism evidence="2 3">
    <name type="scientific">Pseudocohnilembus persalinus</name>
    <name type="common">Ciliate</name>
    <dbReference type="NCBI Taxonomy" id="266149"/>
    <lineage>
        <taxon>Eukaryota</taxon>
        <taxon>Sar</taxon>
        <taxon>Alveolata</taxon>
        <taxon>Ciliophora</taxon>
        <taxon>Intramacronucleata</taxon>
        <taxon>Oligohymenophorea</taxon>
        <taxon>Scuticociliatia</taxon>
        <taxon>Philasterida</taxon>
        <taxon>Pseudocohnilembidae</taxon>
        <taxon>Pseudocohnilembus</taxon>
    </lineage>
</organism>
<sequence length="192" mass="22571">MVVDTWTSQAVPHLSTNHALRRLTSEFQWDPMVNLFDANIETKKDGQGTDDIEEVDKSTIMSLLMYMDLHKTQTEFFAYIKRTLENSNSKDQKETLTKEQFVNLFLEPNVKFDNLKNDEMASIFRIFDTKEKGSFSAEDFLHYYKLSPEFMSLSKQEQEELETKIIQDFEVVANNKEITPIEFFKIINMPNQ</sequence>
<evidence type="ECO:0000259" key="1">
    <source>
        <dbReference type="PROSITE" id="PS50222"/>
    </source>
</evidence>
<dbReference type="Proteomes" id="UP000054937">
    <property type="component" value="Unassembled WGS sequence"/>
</dbReference>
<dbReference type="GO" id="GO:0005509">
    <property type="term" value="F:calcium ion binding"/>
    <property type="evidence" value="ECO:0007669"/>
    <property type="project" value="InterPro"/>
</dbReference>
<accession>A0A0V0R925</accession>
<evidence type="ECO:0000313" key="2">
    <source>
        <dbReference type="EMBL" id="KRX10991.1"/>
    </source>
</evidence>
<dbReference type="InterPro" id="IPR002048">
    <property type="entry name" value="EF_hand_dom"/>
</dbReference>
<keyword evidence="3" id="KW-1185">Reference proteome</keyword>
<feature type="domain" description="EF-hand" evidence="1">
    <location>
        <begin position="115"/>
        <end position="150"/>
    </location>
</feature>
<evidence type="ECO:0000313" key="3">
    <source>
        <dbReference type="Proteomes" id="UP000054937"/>
    </source>
</evidence>
<protein>
    <recommendedName>
        <fullName evidence="1">EF-hand domain-containing protein</fullName>
    </recommendedName>
</protein>
<gene>
    <name evidence="2" type="ORF">PPERSA_12319</name>
</gene>
<name>A0A0V0R925_PSEPJ</name>
<comment type="caution">
    <text evidence="2">The sequence shown here is derived from an EMBL/GenBank/DDBJ whole genome shotgun (WGS) entry which is preliminary data.</text>
</comment>
<dbReference type="InterPro" id="IPR011992">
    <property type="entry name" value="EF-hand-dom_pair"/>
</dbReference>
<dbReference type="OMA" id="DKSETQF"/>
<dbReference type="InParanoid" id="A0A0V0R925"/>
<dbReference type="EMBL" id="LDAU01000012">
    <property type="protein sequence ID" value="KRX10991.1"/>
    <property type="molecule type" value="Genomic_DNA"/>
</dbReference>
<dbReference type="Gene3D" id="1.10.238.10">
    <property type="entry name" value="EF-hand"/>
    <property type="match status" value="1"/>
</dbReference>